<organism evidence="1 2">
    <name type="scientific">Mizuhopecten yessoensis</name>
    <name type="common">Japanese scallop</name>
    <name type="synonym">Patinopecten yessoensis</name>
    <dbReference type="NCBI Taxonomy" id="6573"/>
    <lineage>
        <taxon>Eukaryota</taxon>
        <taxon>Metazoa</taxon>
        <taxon>Spiralia</taxon>
        <taxon>Lophotrochozoa</taxon>
        <taxon>Mollusca</taxon>
        <taxon>Bivalvia</taxon>
        <taxon>Autobranchia</taxon>
        <taxon>Pteriomorphia</taxon>
        <taxon>Pectinida</taxon>
        <taxon>Pectinoidea</taxon>
        <taxon>Pectinidae</taxon>
        <taxon>Mizuhopecten</taxon>
    </lineage>
</organism>
<reference evidence="1 2" key="1">
    <citation type="journal article" date="2017" name="Nat. Ecol. Evol.">
        <title>Scallop genome provides insights into evolution of bilaterian karyotype and development.</title>
        <authorList>
            <person name="Wang S."/>
            <person name="Zhang J."/>
            <person name="Jiao W."/>
            <person name="Li J."/>
            <person name="Xun X."/>
            <person name="Sun Y."/>
            <person name="Guo X."/>
            <person name="Huan P."/>
            <person name="Dong B."/>
            <person name="Zhang L."/>
            <person name="Hu X."/>
            <person name="Sun X."/>
            <person name="Wang J."/>
            <person name="Zhao C."/>
            <person name="Wang Y."/>
            <person name="Wang D."/>
            <person name="Huang X."/>
            <person name="Wang R."/>
            <person name="Lv J."/>
            <person name="Li Y."/>
            <person name="Zhang Z."/>
            <person name="Liu B."/>
            <person name="Lu W."/>
            <person name="Hui Y."/>
            <person name="Liang J."/>
            <person name="Zhou Z."/>
            <person name="Hou R."/>
            <person name="Li X."/>
            <person name="Liu Y."/>
            <person name="Li H."/>
            <person name="Ning X."/>
            <person name="Lin Y."/>
            <person name="Zhao L."/>
            <person name="Xing Q."/>
            <person name="Dou J."/>
            <person name="Li Y."/>
            <person name="Mao J."/>
            <person name="Guo H."/>
            <person name="Dou H."/>
            <person name="Li T."/>
            <person name="Mu C."/>
            <person name="Jiang W."/>
            <person name="Fu Q."/>
            <person name="Fu X."/>
            <person name="Miao Y."/>
            <person name="Liu J."/>
            <person name="Yu Q."/>
            <person name="Li R."/>
            <person name="Liao H."/>
            <person name="Li X."/>
            <person name="Kong Y."/>
            <person name="Jiang Z."/>
            <person name="Chourrout D."/>
            <person name="Li R."/>
            <person name="Bao Z."/>
        </authorList>
    </citation>
    <scope>NUCLEOTIDE SEQUENCE [LARGE SCALE GENOMIC DNA]</scope>
    <source>
        <strain evidence="1 2">PY_sf001</strain>
    </source>
</reference>
<dbReference type="OrthoDB" id="6073242at2759"/>
<gene>
    <name evidence="1" type="ORF">KP79_PYT05334</name>
</gene>
<evidence type="ECO:0000313" key="2">
    <source>
        <dbReference type="Proteomes" id="UP000242188"/>
    </source>
</evidence>
<protein>
    <submittedName>
        <fullName evidence="1">Uncharacterized protein</fullName>
    </submittedName>
</protein>
<sequence>MWSEGSSVTAQDESRLGTSTVYSKVEKFLLKDMSNILATIADKISRLIGCITTNLVECWMHIRSKFDCGKVYKLCNRGSWHNRCYGVYYV</sequence>
<dbReference type="EMBL" id="NEDP02000179">
    <property type="protein sequence ID" value="OWF56516.1"/>
    <property type="molecule type" value="Genomic_DNA"/>
</dbReference>
<comment type="caution">
    <text evidence="1">The sequence shown here is derived from an EMBL/GenBank/DDBJ whole genome shotgun (WGS) entry which is preliminary data.</text>
</comment>
<proteinExistence type="predicted"/>
<keyword evidence="2" id="KW-1185">Reference proteome</keyword>
<dbReference type="AlphaFoldDB" id="A0A210R6I5"/>
<evidence type="ECO:0000313" key="1">
    <source>
        <dbReference type="EMBL" id="OWF56516.1"/>
    </source>
</evidence>
<accession>A0A210R6I5</accession>
<dbReference type="Proteomes" id="UP000242188">
    <property type="component" value="Unassembled WGS sequence"/>
</dbReference>
<name>A0A210R6I5_MIZYE</name>